<comment type="caution">
    <text evidence="3">The sequence shown here is derived from an EMBL/GenBank/DDBJ whole genome shotgun (WGS) entry which is preliminary data.</text>
</comment>
<dbReference type="GO" id="GO:0140662">
    <property type="term" value="F:ATP-dependent protein folding chaperone"/>
    <property type="evidence" value="ECO:0007669"/>
    <property type="project" value="InterPro"/>
</dbReference>
<reference evidence="3" key="1">
    <citation type="submission" date="2023-06" db="EMBL/GenBank/DDBJ databases">
        <authorList>
            <consortium name="Lawrence Berkeley National Laboratory"/>
            <person name="Ahrendt S."/>
            <person name="Sahu N."/>
            <person name="Indic B."/>
            <person name="Wong-Bajracharya J."/>
            <person name="Merenyi Z."/>
            <person name="Ke H.-M."/>
            <person name="Monk M."/>
            <person name="Kocsube S."/>
            <person name="Drula E."/>
            <person name="Lipzen A."/>
            <person name="Balint B."/>
            <person name="Henrissat B."/>
            <person name="Andreopoulos B."/>
            <person name="Martin F.M."/>
            <person name="Harder C.B."/>
            <person name="Rigling D."/>
            <person name="Ford K.L."/>
            <person name="Foster G.D."/>
            <person name="Pangilinan J."/>
            <person name="Papanicolaou A."/>
            <person name="Barry K."/>
            <person name="LaButti K."/>
            <person name="Viragh M."/>
            <person name="Koriabine M."/>
            <person name="Yan M."/>
            <person name="Riley R."/>
            <person name="Champramary S."/>
            <person name="Plett K.L."/>
            <person name="Tsai I.J."/>
            <person name="Slot J."/>
            <person name="Sipos G."/>
            <person name="Plett J."/>
            <person name="Nagy L.G."/>
            <person name="Grigoriev I.V."/>
        </authorList>
    </citation>
    <scope>NUCLEOTIDE SEQUENCE</scope>
    <source>
        <strain evidence="3">FPL87.14</strain>
    </source>
</reference>
<dbReference type="AlphaFoldDB" id="A0AA39J5P9"/>
<dbReference type="EMBL" id="JAUEPT010000054">
    <property type="protein sequence ID" value="KAK0436611.1"/>
    <property type="molecule type" value="Genomic_DNA"/>
</dbReference>
<protein>
    <submittedName>
        <fullName evidence="3">Uncharacterized protein</fullName>
    </submittedName>
</protein>
<organism evidence="3 4">
    <name type="scientific">Armillaria borealis</name>
    <dbReference type="NCBI Taxonomy" id="47425"/>
    <lineage>
        <taxon>Eukaryota</taxon>
        <taxon>Fungi</taxon>
        <taxon>Dikarya</taxon>
        <taxon>Basidiomycota</taxon>
        <taxon>Agaricomycotina</taxon>
        <taxon>Agaricomycetes</taxon>
        <taxon>Agaricomycetidae</taxon>
        <taxon>Agaricales</taxon>
        <taxon>Marasmiineae</taxon>
        <taxon>Physalacriaceae</taxon>
        <taxon>Armillaria</taxon>
    </lineage>
</organism>
<dbReference type="SUPFAM" id="SSF53067">
    <property type="entry name" value="Actin-like ATPase domain"/>
    <property type="match status" value="1"/>
</dbReference>
<name>A0AA39J5P9_9AGAR</name>
<keyword evidence="4" id="KW-1185">Reference proteome</keyword>
<evidence type="ECO:0000256" key="2">
    <source>
        <dbReference type="ARBA" id="ARBA00022840"/>
    </source>
</evidence>
<dbReference type="InterPro" id="IPR013126">
    <property type="entry name" value="Hsp_70_fam"/>
</dbReference>
<keyword evidence="2" id="KW-0067">ATP-binding</keyword>
<evidence type="ECO:0000313" key="4">
    <source>
        <dbReference type="Proteomes" id="UP001175226"/>
    </source>
</evidence>
<evidence type="ECO:0000256" key="1">
    <source>
        <dbReference type="ARBA" id="ARBA00022741"/>
    </source>
</evidence>
<dbReference type="GO" id="GO:0005524">
    <property type="term" value="F:ATP binding"/>
    <property type="evidence" value="ECO:0007669"/>
    <property type="project" value="UniProtKB-KW"/>
</dbReference>
<dbReference type="Proteomes" id="UP001175226">
    <property type="component" value="Unassembled WGS sequence"/>
</dbReference>
<dbReference type="Gene3D" id="2.60.34.10">
    <property type="entry name" value="Substrate Binding Domain Of DNAk, Chain A, domain 1"/>
    <property type="match status" value="1"/>
</dbReference>
<dbReference type="InterPro" id="IPR029047">
    <property type="entry name" value="HSP70_peptide-bd_sf"/>
</dbReference>
<accession>A0AA39J5P9</accession>
<gene>
    <name evidence="3" type="ORF">EV421DRAFT_1114636</name>
</gene>
<dbReference type="SUPFAM" id="SSF100920">
    <property type="entry name" value="Heat shock protein 70kD (HSP70), peptide-binding domain"/>
    <property type="match status" value="1"/>
</dbReference>
<dbReference type="Pfam" id="PF00012">
    <property type="entry name" value="HSP70"/>
    <property type="match status" value="2"/>
</dbReference>
<dbReference type="PANTHER" id="PTHR19375">
    <property type="entry name" value="HEAT SHOCK PROTEIN 70KDA"/>
    <property type="match status" value="1"/>
</dbReference>
<evidence type="ECO:0000313" key="3">
    <source>
        <dbReference type="EMBL" id="KAK0436611.1"/>
    </source>
</evidence>
<keyword evidence="1" id="KW-0547">Nucleotide-binding</keyword>
<dbReference type="InterPro" id="IPR043129">
    <property type="entry name" value="ATPase_NBD"/>
</dbReference>
<dbReference type="Gene3D" id="3.30.420.40">
    <property type="match status" value="1"/>
</dbReference>
<proteinExistence type="predicted"/>
<sequence>MHRSRWDPLPEYLLGLLFEKLRVAAESFYGQNIGGAVVSIPSFYVTDFQRHVLHSLVASNLEVRQIIPAGTAATLAHGYPSQGNKFIDYYLLICTKQRCGIQFYDNGYDEMLAIADDLRGEGIIEELLKEAGILARDILHVIIIDEPTPVLQQQVEASFPGKILPTDPYAVMRGAALKAKWFREPEVTCAMSIIPFGLGVQLSDGIFGPVIMRNTIFPKRASRRFSFVERQIRFFTGSGAPWELEYTNSSASQLLGTMDLPVVEGTAAPFDVIISVAIDEDGSMNFTVAEGGISKRRWSHLSRTIR</sequence>